<dbReference type="AlphaFoldDB" id="A0A9P6FSC5"/>
<protein>
    <submittedName>
        <fullName evidence="1">Uncharacterized protein</fullName>
    </submittedName>
</protein>
<reference evidence="1" key="1">
    <citation type="journal article" date="2020" name="Fungal Divers.">
        <title>Resolving the Mortierellaceae phylogeny through synthesis of multi-gene phylogenetics and phylogenomics.</title>
        <authorList>
            <person name="Vandepol N."/>
            <person name="Liber J."/>
            <person name="Desiro A."/>
            <person name="Na H."/>
            <person name="Kennedy M."/>
            <person name="Barry K."/>
            <person name="Grigoriev I.V."/>
            <person name="Miller A.N."/>
            <person name="O'Donnell K."/>
            <person name="Stajich J.E."/>
            <person name="Bonito G."/>
        </authorList>
    </citation>
    <scope>NUCLEOTIDE SEQUENCE</scope>
    <source>
        <strain evidence="1">KOD1015</strain>
    </source>
</reference>
<gene>
    <name evidence="1" type="ORF">BGW38_002715</name>
</gene>
<sequence>MGGEMIFEHKDGCPIGSKITLYESMLEDIKKATEHLKLPDPRSSELKDVDLGNYELCLDLGEPYYILFPKNPDTHKVLSSMHARNMSSTYKTLMSPLLTKLERSFTCFSLDYGDGNDGHSKGFEFGSYSSNHYSDDDYDRDYEYDSYNSNRYSDDNWNPDYTACSSSDC</sequence>
<comment type="caution">
    <text evidence="1">The sequence shown here is derived from an EMBL/GenBank/DDBJ whole genome shotgun (WGS) entry which is preliminary data.</text>
</comment>
<evidence type="ECO:0000313" key="2">
    <source>
        <dbReference type="Proteomes" id="UP000780801"/>
    </source>
</evidence>
<organism evidence="1 2">
    <name type="scientific">Lunasporangiospora selenospora</name>
    <dbReference type="NCBI Taxonomy" id="979761"/>
    <lineage>
        <taxon>Eukaryota</taxon>
        <taxon>Fungi</taxon>
        <taxon>Fungi incertae sedis</taxon>
        <taxon>Mucoromycota</taxon>
        <taxon>Mortierellomycotina</taxon>
        <taxon>Mortierellomycetes</taxon>
        <taxon>Mortierellales</taxon>
        <taxon>Mortierellaceae</taxon>
        <taxon>Lunasporangiospora</taxon>
    </lineage>
</organism>
<feature type="non-terminal residue" evidence="1">
    <location>
        <position position="169"/>
    </location>
</feature>
<evidence type="ECO:0000313" key="1">
    <source>
        <dbReference type="EMBL" id="KAF9580574.1"/>
    </source>
</evidence>
<accession>A0A9P6FSC5</accession>
<dbReference type="EMBL" id="JAABOA010001975">
    <property type="protein sequence ID" value="KAF9580574.1"/>
    <property type="molecule type" value="Genomic_DNA"/>
</dbReference>
<dbReference type="OrthoDB" id="2418047at2759"/>
<proteinExistence type="predicted"/>
<name>A0A9P6FSC5_9FUNG</name>
<keyword evidence="2" id="KW-1185">Reference proteome</keyword>
<dbReference type="Proteomes" id="UP000780801">
    <property type="component" value="Unassembled WGS sequence"/>
</dbReference>